<dbReference type="OrthoDB" id="9794735at2"/>
<dbReference type="GO" id="GO:0005524">
    <property type="term" value="F:ATP binding"/>
    <property type="evidence" value="ECO:0007669"/>
    <property type="project" value="UniProtKB-UniRule"/>
</dbReference>
<dbReference type="PROSITE" id="PS50975">
    <property type="entry name" value="ATP_GRASP"/>
    <property type="match status" value="1"/>
</dbReference>
<dbReference type="Proteomes" id="UP000305778">
    <property type="component" value="Unassembled WGS sequence"/>
</dbReference>
<dbReference type="InterPro" id="IPR011761">
    <property type="entry name" value="ATP-grasp"/>
</dbReference>
<keyword evidence="4" id="KW-1185">Reference proteome</keyword>
<comment type="caution">
    <text evidence="3">The sequence shown here is derived from an EMBL/GenBank/DDBJ whole genome shotgun (WGS) entry which is preliminary data.</text>
</comment>
<protein>
    <submittedName>
        <fullName evidence="3">ATP-grasp ribosomal peptide maturase</fullName>
    </submittedName>
</protein>
<evidence type="ECO:0000313" key="3">
    <source>
        <dbReference type="EMBL" id="TKA04857.1"/>
    </source>
</evidence>
<feature type="domain" description="ATP-grasp" evidence="2">
    <location>
        <begin position="126"/>
        <end position="313"/>
    </location>
</feature>
<dbReference type="EMBL" id="SUMC01000046">
    <property type="protein sequence ID" value="TKA04857.1"/>
    <property type="molecule type" value="Genomic_DNA"/>
</dbReference>
<proteinExistence type="predicted"/>
<accession>A0A4U0S9E8</accession>
<sequence>MLVAAERRDPTADMVVSALTERRASVFRFDVADFPQRIHLDAQVRDGRWTGVIGDALRTVRLEQVRGVYWRRPGPAGIADTVPEPFHSWAAAQADQALLQVLVALPAHWINNPNRDRPAAHKPRQLALAHRFGLQVPRTLVTNDPVAASRFAAELGGPVICKPITGGELPLGPEQRNHMIPAHLIDPATLDESVSLTAHLFQQWIDKAHDVRLTVVDGSMFGAAVHASTEGTRVDWRIDYEALSYTPIEVPADVAAGVRAMLDHDGLTFGALDFSVDRSGAWWLLENNPAGQWMWIEKDTGLPIADAHADYLLEGLA</sequence>
<dbReference type="InterPro" id="IPR048936">
    <property type="entry name" value="MvdD-like_ATPgrasp"/>
</dbReference>
<dbReference type="GO" id="GO:0005737">
    <property type="term" value="C:cytoplasm"/>
    <property type="evidence" value="ECO:0007669"/>
    <property type="project" value="TreeGrafter"/>
</dbReference>
<dbReference type="AlphaFoldDB" id="A0A4U0S9E8"/>
<evidence type="ECO:0000256" key="1">
    <source>
        <dbReference type="PROSITE-ProRule" id="PRU00409"/>
    </source>
</evidence>
<dbReference type="InterPro" id="IPR026449">
    <property type="entry name" value="GRASP_SAV_5884"/>
</dbReference>
<evidence type="ECO:0000259" key="2">
    <source>
        <dbReference type="PROSITE" id="PS50975"/>
    </source>
</evidence>
<evidence type="ECO:0000313" key="4">
    <source>
        <dbReference type="Proteomes" id="UP000305778"/>
    </source>
</evidence>
<dbReference type="Pfam" id="PF21068">
    <property type="entry name" value="ATPgraspMvdD"/>
    <property type="match status" value="1"/>
</dbReference>
<organism evidence="3 4">
    <name type="scientific">Actinacidiphila oryziradicis</name>
    <dbReference type="NCBI Taxonomy" id="2571141"/>
    <lineage>
        <taxon>Bacteria</taxon>
        <taxon>Bacillati</taxon>
        <taxon>Actinomycetota</taxon>
        <taxon>Actinomycetes</taxon>
        <taxon>Kitasatosporales</taxon>
        <taxon>Streptomycetaceae</taxon>
        <taxon>Actinacidiphila</taxon>
    </lineage>
</organism>
<keyword evidence="1" id="KW-0067">ATP-binding</keyword>
<dbReference type="GO" id="GO:0009432">
    <property type="term" value="P:SOS response"/>
    <property type="evidence" value="ECO:0007669"/>
    <property type="project" value="TreeGrafter"/>
</dbReference>
<dbReference type="GO" id="GO:0018169">
    <property type="term" value="F:ribosomal S6-glutamic acid ligase activity"/>
    <property type="evidence" value="ECO:0007669"/>
    <property type="project" value="TreeGrafter"/>
</dbReference>
<dbReference type="Gene3D" id="3.30.470.20">
    <property type="entry name" value="ATP-grasp fold, B domain"/>
    <property type="match status" value="1"/>
</dbReference>
<gene>
    <name evidence="3" type="primary">tgmB</name>
    <name evidence="3" type="ORF">FCI23_34225</name>
</gene>
<keyword evidence="1" id="KW-0547">Nucleotide-binding</keyword>
<reference evidence="3 4" key="1">
    <citation type="submission" date="2019-04" db="EMBL/GenBank/DDBJ databases">
        <title>Streptomyces oryziradicis sp. nov., a novel actinomycete isolated from rhizosphere soil of rice (Oryza sativa L.).</title>
        <authorList>
            <person name="Li C."/>
        </authorList>
    </citation>
    <scope>NUCLEOTIDE SEQUENCE [LARGE SCALE GENOMIC DNA]</scope>
    <source>
        <strain evidence="3 4">NEAU-C40</strain>
    </source>
</reference>
<dbReference type="SUPFAM" id="SSF56059">
    <property type="entry name" value="Glutathione synthetase ATP-binding domain-like"/>
    <property type="match status" value="1"/>
</dbReference>
<dbReference type="GO" id="GO:0046872">
    <property type="term" value="F:metal ion binding"/>
    <property type="evidence" value="ECO:0007669"/>
    <property type="project" value="InterPro"/>
</dbReference>
<name>A0A4U0S9E8_9ACTN</name>
<dbReference type="PANTHER" id="PTHR21621:SF0">
    <property type="entry name" value="BETA-CITRYLGLUTAMATE SYNTHASE B-RELATED"/>
    <property type="match status" value="1"/>
</dbReference>
<dbReference type="PANTHER" id="PTHR21621">
    <property type="entry name" value="RIBOSOMAL PROTEIN S6 MODIFICATION PROTEIN"/>
    <property type="match status" value="1"/>
</dbReference>
<dbReference type="NCBIfam" id="TIGR04187">
    <property type="entry name" value="GRASP_SAV_5884"/>
    <property type="match status" value="1"/>
</dbReference>